<dbReference type="GO" id="GO:0006412">
    <property type="term" value="P:translation"/>
    <property type="evidence" value="ECO:0007669"/>
    <property type="project" value="UniProtKB-UniRule"/>
</dbReference>
<evidence type="ECO:0000256" key="6">
    <source>
        <dbReference type="HAMAP-Rule" id="MF_00360"/>
    </source>
</evidence>
<dbReference type="HAMAP" id="MF_00360">
    <property type="entry name" value="Ribosomal_bS6"/>
    <property type="match status" value="1"/>
</dbReference>
<dbReference type="CDD" id="cd00473">
    <property type="entry name" value="bS6"/>
    <property type="match status" value="1"/>
</dbReference>
<dbReference type="InterPro" id="IPR014717">
    <property type="entry name" value="Transl_elong_EF1B/ribsomal_bS6"/>
</dbReference>
<evidence type="ECO:0000313" key="8">
    <source>
        <dbReference type="EMBL" id="TKJ40379.1"/>
    </source>
</evidence>
<sequence>MKTYELTFIIDAQLAPDRQEEVINKFLDLIKSLGAEILNVEKWGKRKLAYIIDDRQYGYYLMVQFKLDSEALPQIERHLKLSPNIFRHLLLHRDPRTLKLMQLETERLAREAIYSAEKEQAKATEDTEKKAVKDVPEKPPEIEKPDDGDLPESGTDVSTDEDPEKKAVKDVPEKPPEIEKPDDGDLPESGTDVSTEEEEIKNSDPADKE</sequence>
<evidence type="ECO:0000256" key="2">
    <source>
        <dbReference type="ARBA" id="ARBA00022980"/>
    </source>
</evidence>
<evidence type="ECO:0000313" key="9">
    <source>
        <dbReference type="Proteomes" id="UP000319619"/>
    </source>
</evidence>
<evidence type="ECO:0000256" key="4">
    <source>
        <dbReference type="ARBA" id="ARBA00035104"/>
    </source>
</evidence>
<reference evidence="8 9" key="1">
    <citation type="submission" date="2017-06" db="EMBL/GenBank/DDBJ databases">
        <title>Novel microbial phyla capable of carbon fixation and sulfur reduction in deep-sea sediments.</title>
        <authorList>
            <person name="Huang J."/>
            <person name="Baker B."/>
            <person name="Wang Y."/>
        </authorList>
    </citation>
    <scope>NUCLEOTIDE SEQUENCE [LARGE SCALE GENOMIC DNA]</scope>
    <source>
        <strain evidence="8">B3_LCP</strain>
    </source>
</reference>
<dbReference type="NCBIfam" id="TIGR00166">
    <property type="entry name" value="S6"/>
    <property type="match status" value="1"/>
</dbReference>
<dbReference type="GO" id="GO:0005737">
    <property type="term" value="C:cytoplasm"/>
    <property type="evidence" value="ECO:0007669"/>
    <property type="project" value="UniProtKB-ARBA"/>
</dbReference>
<comment type="function">
    <text evidence="4 6">Binds together with bS18 to 16S ribosomal RNA.</text>
</comment>
<keyword evidence="2 6" id="KW-0689">Ribosomal protein</keyword>
<feature type="compositionally biased region" description="Basic and acidic residues" evidence="7">
    <location>
        <begin position="118"/>
        <end position="147"/>
    </location>
</feature>
<dbReference type="GO" id="GO:0005840">
    <property type="term" value="C:ribosome"/>
    <property type="evidence" value="ECO:0007669"/>
    <property type="project" value="UniProtKB-KW"/>
</dbReference>
<dbReference type="PANTHER" id="PTHR21011:SF1">
    <property type="entry name" value="SMALL RIBOSOMAL SUBUNIT PROTEIN BS6M"/>
    <property type="match status" value="1"/>
</dbReference>
<dbReference type="Gene3D" id="3.30.70.60">
    <property type="match status" value="1"/>
</dbReference>
<keyword evidence="6" id="KW-0699">rRNA-binding</keyword>
<dbReference type="InterPro" id="IPR000529">
    <property type="entry name" value="Ribosomal_bS6"/>
</dbReference>
<feature type="compositionally biased region" description="Basic and acidic residues" evidence="7">
    <location>
        <begin position="163"/>
        <end position="183"/>
    </location>
</feature>
<dbReference type="Proteomes" id="UP000319619">
    <property type="component" value="Unassembled WGS sequence"/>
</dbReference>
<keyword evidence="3 6" id="KW-0687">Ribonucleoprotein</keyword>
<dbReference type="GO" id="GO:0070181">
    <property type="term" value="F:small ribosomal subunit rRNA binding"/>
    <property type="evidence" value="ECO:0007669"/>
    <property type="project" value="TreeGrafter"/>
</dbReference>
<dbReference type="AlphaFoldDB" id="A0A532UZS0"/>
<proteinExistence type="inferred from homology"/>
<dbReference type="GO" id="GO:0003735">
    <property type="term" value="F:structural constituent of ribosome"/>
    <property type="evidence" value="ECO:0007669"/>
    <property type="project" value="InterPro"/>
</dbReference>
<dbReference type="GO" id="GO:1990904">
    <property type="term" value="C:ribonucleoprotein complex"/>
    <property type="evidence" value="ECO:0007669"/>
    <property type="project" value="UniProtKB-KW"/>
</dbReference>
<dbReference type="SUPFAM" id="SSF54995">
    <property type="entry name" value="Ribosomal protein S6"/>
    <property type="match status" value="1"/>
</dbReference>
<evidence type="ECO:0000256" key="3">
    <source>
        <dbReference type="ARBA" id="ARBA00023274"/>
    </source>
</evidence>
<dbReference type="EMBL" id="NJBN01000005">
    <property type="protein sequence ID" value="TKJ40379.1"/>
    <property type="molecule type" value="Genomic_DNA"/>
</dbReference>
<dbReference type="InterPro" id="IPR020814">
    <property type="entry name" value="Ribosomal_S6_plastid/chlpt"/>
</dbReference>
<gene>
    <name evidence="6 8" type="primary">rpsF</name>
    <name evidence="8" type="ORF">CEE37_08635</name>
</gene>
<evidence type="ECO:0000256" key="5">
    <source>
        <dbReference type="ARBA" id="ARBA00035294"/>
    </source>
</evidence>
<name>A0A532UZS0_UNCL8</name>
<evidence type="ECO:0000256" key="1">
    <source>
        <dbReference type="ARBA" id="ARBA00009512"/>
    </source>
</evidence>
<accession>A0A532UZS0</accession>
<comment type="similarity">
    <text evidence="1 6">Belongs to the bacterial ribosomal protein bS6 family.</text>
</comment>
<feature type="region of interest" description="Disordered" evidence="7">
    <location>
        <begin position="118"/>
        <end position="209"/>
    </location>
</feature>
<feature type="compositionally biased region" description="Basic and acidic residues" evidence="7">
    <location>
        <begin position="200"/>
        <end position="209"/>
    </location>
</feature>
<organism evidence="8 9">
    <name type="scientific">candidate division LCP-89 bacterium B3_LCP</name>
    <dbReference type="NCBI Taxonomy" id="2012998"/>
    <lineage>
        <taxon>Bacteria</taxon>
        <taxon>Pseudomonadati</taxon>
        <taxon>Bacteria division LCP-89</taxon>
    </lineage>
</organism>
<evidence type="ECO:0000256" key="7">
    <source>
        <dbReference type="SAM" id="MobiDB-lite"/>
    </source>
</evidence>
<keyword evidence="6" id="KW-0694">RNA-binding</keyword>
<dbReference type="InterPro" id="IPR035980">
    <property type="entry name" value="Ribosomal_bS6_sf"/>
</dbReference>
<dbReference type="Pfam" id="PF01250">
    <property type="entry name" value="Ribosomal_S6"/>
    <property type="match status" value="1"/>
</dbReference>
<dbReference type="PANTHER" id="PTHR21011">
    <property type="entry name" value="MITOCHONDRIAL 28S RIBOSOMAL PROTEIN S6"/>
    <property type="match status" value="1"/>
</dbReference>
<comment type="caution">
    <text evidence="8">The sequence shown here is derived from an EMBL/GenBank/DDBJ whole genome shotgun (WGS) entry which is preliminary data.</text>
</comment>
<protein>
    <recommendedName>
        <fullName evidence="5 6">Small ribosomal subunit protein bS6</fullName>
    </recommendedName>
</protein>